<dbReference type="Proteomes" id="UP000231466">
    <property type="component" value="Unassembled WGS sequence"/>
</dbReference>
<dbReference type="InterPro" id="IPR008971">
    <property type="entry name" value="HSP40/DnaJ_pept-bd"/>
</dbReference>
<feature type="non-terminal residue" evidence="2">
    <location>
        <position position="49"/>
    </location>
</feature>
<organism evidence="2 3">
    <name type="scientific">Candidatus Colwellbacteria bacterium CG10_big_fil_rev_8_21_14_0_10_42_22</name>
    <dbReference type="NCBI Taxonomy" id="1974540"/>
    <lineage>
        <taxon>Bacteria</taxon>
        <taxon>Candidatus Colwelliibacteriota</taxon>
    </lineage>
</organism>
<feature type="domain" description="Chaperone DnaJ C-terminal" evidence="1">
    <location>
        <begin position="1"/>
        <end position="49"/>
    </location>
</feature>
<comment type="caution">
    <text evidence="2">The sequence shown here is derived from an EMBL/GenBank/DDBJ whole genome shotgun (WGS) entry which is preliminary data.</text>
</comment>
<gene>
    <name evidence="2" type="ORF">COT89_00950</name>
</gene>
<evidence type="ECO:0000259" key="1">
    <source>
        <dbReference type="Pfam" id="PF01556"/>
    </source>
</evidence>
<dbReference type="AlphaFoldDB" id="A0A2H0VG81"/>
<protein>
    <submittedName>
        <fullName evidence="2">Molecular chaperone DnaJ</fullName>
    </submittedName>
</protein>
<accession>A0A2H0VG81</accession>
<name>A0A2H0VG81_9BACT</name>
<feature type="non-terminal residue" evidence="2">
    <location>
        <position position="1"/>
    </location>
</feature>
<dbReference type="EMBL" id="PFAH01000003">
    <property type="protein sequence ID" value="PIR98117.1"/>
    <property type="molecule type" value="Genomic_DNA"/>
</dbReference>
<dbReference type="GO" id="GO:0006457">
    <property type="term" value="P:protein folding"/>
    <property type="evidence" value="ECO:0007669"/>
    <property type="project" value="InterPro"/>
</dbReference>
<evidence type="ECO:0000313" key="2">
    <source>
        <dbReference type="EMBL" id="PIR98117.1"/>
    </source>
</evidence>
<evidence type="ECO:0000313" key="3">
    <source>
        <dbReference type="Proteomes" id="UP000231466"/>
    </source>
</evidence>
<sequence length="49" mass="5700">RKGDDLYKDIEVKLTDVILGKEIDVENLEKEKIKVKIPTGFKLTEELRV</sequence>
<dbReference type="InterPro" id="IPR002939">
    <property type="entry name" value="DnaJ_C"/>
</dbReference>
<reference evidence="3" key="1">
    <citation type="submission" date="2017-09" db="EMBL/GenBank/DDBJ databases">
        <title>Depth-based differentiation of microbial function through sediment-hosted aquifers and enrichment of novel symbionts in the deep terrestrial subsurface.</title>
        <authorList>
            <person name="Probst A.J."/>
            <person name="Ladd B."/>
            <person name="Jarett J.K."/>
            <person name="Geller-Mcgrath D.E."/>
            <person name="Sieber C.M.K."/>
            <person name="Emerson J.B."/>
            <person name="Anantharaman K."/>
            <person name="Thomas B.C."/>
            <person name="Malmstrom R."/>
            <person name="Stieglmeier M."/>
            <person name="Klingl A."/>
            <person name="Woyke T."/>
            <person name="Ryan C.M."/>
            <person name="Banfield J.F."/>
        </authorList>
    </citation>
    <scope>NUCLEOTIDE SEQUENCE [LARGE SCALE GENOMIC DNA]</scope>
</reference>
<dbReference type="GO" id="GO:0051082">
    <property type="term" value="F:unfolded protein binding"/>
    <property type="evidence" value="ECO:0007669"/>
    <property type="project" value="InterPro"/>
</dbReference>
<dbReference type="Pfam" id="PF01556">
    <property type="entry name" value="DnaJ_C"/>
    <property type="match status" value="1"/>
</dbReference>
<dbReference type="SUPFAM" id="SSF49493">
    <property type="entry name" value="HSP40/DnaJ peptide-binding domain"/>
    <property type="match status" value="1"/>
</dbReference>
<dbReference type="Gene3D" id="2.60.260.20">
    <property type="entry name" value="Urease metallochaperone UreE, N-terminal domain"/>
    <property type="match status" value="1"/>
</dbReference>
<proteinExistence type="predicted"/>